<dbReference type="InterPro" id="IPR045187">
    <property type="entry name" value="CcO_II"/>
</dbReference>
<proteinExistence type="inferred from homology"/>
<comment type="subcellular location">
    <subcellularLocation>
        <location evidence="10">Cell membrane</location>
        <topology evidence="10">Multi-pass membrane protein</topology>
    </subcellularLocation>
    <subcellularLocation>
        <location evidence="1">Membrane</location>
        <topology evidence="1">Multi-pass membrane protein</topology>
    </subcellularLocation>
</comment>
<keyword evidence="7 10" id="KW-0249">Electron transport</keyword>
<dbReference type="Pfam" id="PF00116">
    <property type="entry name" value="COX2"/>
    <property type="match status" value="1"/>
</dbReference>
<dbReference type="Proteomes" id="UP000662314">
    <property type="component" value="Unassembled WGS sequence"/>
</dbReference>
<dbReference type="AlphaFoldDB" id="A0A8J7IFQ7"/>
<dbReference type="EC" id="7.1.1.9" evidence="11"/>
<dbReference type="Pfam" id="PF02790">
    <property type="entry name" value="COX2_TM"/>
    <property type="match status" value="1"/>
</dbReference>
<dbReference type="GO" id="GO:0005886">
    <property type="term" value="C:plasma membrane"/>
    <property type="evidence" value="ECO:0007669"/>
    <property type="project" value="UniProtKB-SubCell"/>
</dbReference>
<evidence type="ECO:0000256" key="8">
    <source>
        <dbReference type="ARBA" id="ARBA00022989"/>
    </source>
</evidence>
<evidence type="ECO:0000256" key="6">
    <source>
        <dbReference type="ARBA" id="ARBA00022967"/>
    </source>
</evidence>
<evidence type="ECO:0000256" key="4">
    <source>
        <dbReference type="ARBA" id="ARBA00022660"/>
    </source>
</evidence>
<keyword evidence="16" id="KW-1185">Reference proteome</keyword>
<dbReference type="RefSeq" id="WP_214436537.1">
    <property type="nucleotide sequence ID" value="NZ_CAWPUQ010000232.1"/>
</dbReference>
<feature type="transmembrane region" description="Helical" evidence="12">
    <location>
        <begin position="48"/>
        <end position="71"/>
    </location>
</feature>
<evidence type="ECO:0000256" key="1">
    <source>
        <dbReference type="ARBA" id="ARBA00004141"/>
    </source>
</evidence>
<dbReference type="GO" id="GO:0042773">
    <property type="term" value="P:ATP synthesis coupled electron transport"/>
    <property type="evidence" value="ECO:0007669"/>
    <property type="project" value="TreeGrafter"/>
</dbReference>
<dbReference type="InterPro" id="IPR002429">
    <property type="entry name" value="CcO_II-like_C"/>
</dbReference>
<evidence type="ECO:0000256" key="3">
    <source>
        <dbReference type="ARBA" id="ARBA00022448"/>
    </source>
</evidence>
<feature type="transmembrane region" description="Helical" evidence="12">
    <location>
        <begin position="91"/>
        <end position="113"/>
    </location>
</feature>
<evidence type="ECO:0000313" key="15">
    <source>
        <dbReference type="EMBL" id="MBH8577853.1"/>
    </source>
</evidence>
<comment type="cofactor">
    <cofactor evidence="11">
        <name>Cu cation</name>
        <dbReference type="ChEBI" id="CHEBI:23378"/>
    </cofactor>
    <text evidence="11">Binds a copper A center.</text>
</comment>
<dbReference type="PROSITE" id="PS50857">
    <property type="entry name" value="COX2_CUA"/>
    <property type="match status" value="1"/>
</dbReference>
<name>A0A8J7IFQ7_9NOST</name>
<dbReference type="SUPFAM" id="SSF49503">
    <property type="entry name" value="Cupredoxins"/>
    <property type="match status" value="1"/>
</dbReference>
<evidence type="ECO:0000256" key="7">
    <source>
        <dbReference type="ARBA" id="ARBA00022982"/>
    </source>
</evidence>
<evidence type="ECO:0000256" key="2">
    <source>
        <dbReference type="ARBA" id="ARBA00007866"/>
    </source>
</evidence>
<evidence type="ECO:0000256" key="10">
    <source>
        <dbReference type="RuleBase" id="RU000456"/>
    </source>
</evidence>
<dbReference type="GO" id="GO:0004129">
    <property type="term" value="F:cytochrome-c oxidase activity"/>
    <property type="evidence" value="ECO:0007669"/>
    <property type="project" value="UniProtKB-EC"/>
</dbReference>
<keyword evidence="3 10" id="KW-0813">Transport</keyword>
<dbReference type="PANTHER" id="PTHR22888:SF9">
    <property type="entry name" value="CYTOCHROME C OXIDASE SUBUNIT 2"/>
    <property type="match status" value="1"/>
</dbReference>
<evidence type="ECO:0000256" key="5">
    <source>
        <dbReference type="ARBA" id="ARBA00022692"/>
    </source>
</evidence>
<dbReference type="EMBL" id="JAECZA010000295">
    <property type="protein sequence ID" value="MBH8577853.1"/>
    <property type="molecule type" value="Genomic_DNA"/>
</dbReference>
<dbReference type="InterPro" id="IPR036257">
    <property type="entry name" value="Cyt_c_oxidase_su2_TM_sf"/>
</dbReference>
<comment type="catalytic activity">
    <reaction evidence="11">
        <text>4 Fe(II)-[cytochrome c] + O2 + 8 H(+)(in) = 4 Fe(III)-[cytochrome c] + 2 H2O + 4 H(+)(out)</text>
        <dbReference type="Rhea" id="RHEA:11436"/>
        <dbReference type="Rhea" id="RHEA-COMP:10350"/>
        <dbReference type="Rhea" id="RHEA-COMP:14399"/>
        <dbReference type="ChEBI" id="CHEBI:15377"/>
        <dbReference type="ChEBI" id="CHEBI:15378"/>
        <dbReference type="ChEBI" id="CHEBI:15379"/>
        <dbReference type="ChEBI" id="CHEBI:29033"/>
        <dbReference type="ChEBI" id="CHEBI:29034"/>
        <dbReference type="EC" id="7.1.1.9"/>
    </reaction>
</comment>
<protein>
    <recommendedName>
        <fullName evidence="11">Cytochrome c oxidase subunit 2</fullName>
        <ecNumber evidence="11">7.1.1.9</ecNumber>
    </recommendedName>
</protein>
<organism evidence="15 16">
    <name type="scientific">Dendronalium phyllosphericum CENA369</name>
    <dbReference type="NCBI Taxonomy" id="1725256"/>
    <lineage>
        <taxon>Bacteria</taxon>
        <taxon>Bacillati</taxon>
        <taxon>Cyanobacteriota</taxon>
        <taxon>Cyanophyceae</taxon>
        <taxon>Nostocales</taxon>
        <taxon>Nostocaceae</taxon>
        <taxon>Dendronalium</taxon>
        <taxon>Dendronalium phyllosphericum</taxon>
    </lineage>
</organism>
<keyword evidence="8 12" id="KW-1133">Transmembrane helix</keyword>
<keyword evidence="4 10" id="KW-0679">Respiratory chain</keyword>
<accession>A0A8J7IFQ7</accession>
<keyword evidence="11" id="KW-0479">Metal-binding</keyword>
<keyword evidence="11" id="KW-0186">Copper</keyword>
<dbReference type="PROSITE" id="PS50999">
    <property type="entry name" value="COX2_TM"/>
    <property type="match status" value="1"/>
</dbReference>
<evidence type="ECO:0000259" key="13">
    <source>
        <dbReference type="PROSITE" id="PS50857"/>
    </source>
</evidence>
<comment type="function">
    <text evidence="11">Subunits I and II form the functional core of the enzyme complex. Electrons originating in cytochrome c are transferred via heme a and Cu(A) to the binuclear center formed by heme a3 and Cu(B).</text>
</comment>
<sequence>MNTRKTLNILTVITGAIAVTFTSLWIGKQAYSWLPPQAAAESHLIDDLISFLVTLGAFIFLGVTSTLMYSVIFHRAKKDDFSDGPAIEGNVAIEVVWTAIPILLVFWIAGYSYQVYEQMGIQGPSQLVHLHNPMGMESAYAATMEDAGTRGHGDTEKELSASPSLPLSASNLEPVEKIDVLAKQWAWVFHYPERDVTSSELHLPSDRRVRLVLQSEDVLHGFYIPAFRLKQDIIPNHAIDFEFTPIRSGEYRLTDSQYSGTYFATMQANVVVQSPEEYHQWLAQAASQKPSPAKNQAASEYAQASTQPVKTGWATVAPAASPLVNYPG</sequence>
<dbReference type="PANTHER" id="PTHR22888">
    <property type="entry name" value="CYTOCHROME C OXIDASE, SUBUNIT II"/>
    <property type="match status" value="1"/>
</dbReference>
<feature type="transmembrane region" description="Helical" evidence="12">
    <location>
        <begin position="7"/>
        <end position="28"/>
    </location>
</feature>
<dbReference type="Gene3D" id="1.10.287.90">
    <property type="match status" value="1"/>
</dbReference>
<feature type="domain" description="Cytochrome oxidase subunit II transmembrane region profile" evidence="14">
    <location>
        <begin position="25"/>
        <end position="123"/>
    </location>
</feature>
<keyword evidence="6" id="KW-1278">Translocase</keyword>
<dbReference type="InterPro" id="IPR008972">
    <property type="entry name" value="Cupredoxin"/>
</dbReference>
<dbReference type="CDD" id="cd13919">
    <property type="entry name" value="CuRO_HCO_II_like_5"/>
    <property type="match status" value="1"/>
</dbReference>
<comment type="similarity">
    <text evidence="2 10">Belongs to the cytochrome c oxidase subunit 2 family.</text>
</comment>
<evidence type="ECO:0000259" key="14">
    <source>
        <dbReference type="PROSITE" id="PS50999"/>
    </source>
</evidence>
<gene>
    <name evidence="15" type="ORF">I8752_33825</name>
</gene>
<feature type="domain" description="Cytochrome oxidase subunit II copper A binding" evidence="13">
    <location>
        <begin position="173"/>
        <end position="284"/>
    </location>
</feature>
<comment type="caution">
    <text evidence="15">The sequence shown here is derived from an EMBL/GenBank/DDBJ whole genome shotgun (WGS) entry which is preliminary data.</text>
</comment>
<evidence type="ECO:0000256" key="11">
    <source>
        <dbReference type="RuleBase" id="RU004024"/>
    </source>
</evidence>
<evidence type="ECO:0000313" key="16">
    <source>
        <dbReference type="Proteomes" id="UP000662314"/>
    </source>
</evidence>
<evidence type="ECO:0000256" key="9">
    <source>
        <dbReference type="ARBA" id="ARBA00023136"/>
    </source>
</evidence>
<dbReference type="Gene3D" id="2.60.40.420">
    <property type="entry name" value="Cupredoxins - blue copper proteins"/>
    <property type="match status" value="1"/>
</dbReference>
<evidence type="ECO:0000256" key="12">
    <source>
        <dbReference type="SAM" id="Phobius"/>
    </source>
</evidence>
<keyword evidence="9 12" id="KW-0472">Membrane</keyword>
<dbReference type="SUPFAM" id="SSF81464">
    <property type="entry name" value="Cytochrome c oxidase subunit II-like, transmembrane region"/>
    <property type="match status" value="1"/>
</dbReference>
<dbReference type="InterPro" id="IPR011759">
    <property type="entry name" value="Cyt_c_oxidase_su2_TM_dom"/>
</dbReference>
<reference evidence="15 16" key="1">
    <citation type="journal article" date="2021" name="Int. J. Syst. Evol. Microbiol.">
        <title>Amazonocrinis nigriterrae gen. nov., sp. nov., Atlanticothrix silvestris gen. nov., sp. nov. and Dendronalium phyllosphericum gen. nov., sp. nov., nostocacean cyanobacteria from Brazilian environments.</title>
        <authorList>
            <person name="Alvarenga D.O."/>
            <person name="Andreote A.P.D."/>
            <person name="Branco L.H.Z."/>
            <person name="Delbaje E."/>
            <person name="Cruz R.B."/>
            <person name="Varani A.M."/>
            <person name="Fiore M.F."/>
        </authorList>
    </citation>
    <scope>NUCLEOTIDE SEQUENCE [LARGE SCALE GENOMIC DNA]</scope>
    <source>
        <strain evidence="15 16">CENA369</strain>
    </source>
</reference>
<dbReference type="GO" id="GO:0005507">
    <property type="term" value="F:copper ion binding"/>
    <property type="evidence" value="ECO:0007669"/>
    <property type="project" value="InterPro"/>
</dbReference>
<keyword evidence="5 10" id="KW-0812">Transmembrane</keyword>